<proteinExistence type="predicted"/>
<dbReference type="EMBL" id="BQXS01010137">
    <property type="protein sequence ID" value="GKT33099.1"/>
    <property type="molecule type" value="Genomic_DNA"/>
</dbReference>
<name>A0ABQ5KNR4_9EUKA</name>
<protein>
    <submittedName>
        <fullName evidence="1">Uncharacterized protein</fullName>
    </submittedName>
</protein>
<comment type="caution">
    <text evidence="1">The sequence shown here is derived from an EMBL/GenBank/DDBJ whole genome shotgun (WGS) entry which is preliminary data.</text>
</comment>
<dbReference type="Proteomes" id="UP001057375">
    <property type="component" value="Unassembled WGS sequence"/>
</dbReference>
<keyword evidence="2" id="KW-1185">Reference proteome</keyword>
<accession>A0ABQ5KNR4</accession>
<sequence length="123" mass="13663">MQFSISELETLIASIKVTSSQHTVISLFEESFYRLKATFDEIAPSSCLDSATIISNRNLSTLSIKCLSLFTKHSVISSSDASISDEDIHKTVILLDTSSFRKIFDNLLRPMIRIESVLANSSN</sequence>
<evidence type="ECO:0000313" key="1">
    <source>
        <dbReference type="EMBL" id="GKT33099.1"/>
    </source>
</evidence>
<reference evidence="1" key="1">
    <citation type="submission" date="2022-03" db="EMBL/GenBank/DDBJ databases">
        <title>Draft genome sequence of Aduncisulcus paluster, a free-living microaerophilic Fornicata.</title>
        <authorList>
            <person name="Yuyama I."/>
            <person name="Kume K."/>
            <person name="Tamura T."/>
            <person name="Inagaki Y."/>
            <person name="Hashimoto T."/>
        </authorList>
    </citation>
    <scope>NUCLEOTIDE SEQUENCE</scope>
    <source>
        <strain evidence="1">NY0171</strain>
    </source>
</reference>
<organism evidence="1 2">
    <name type="scientific">Aduncisulcus paluster</name>
    <dbReference type="NCBI Taxonomy" id="2918883"/>
    <lineage>
        <taxon>Eukaryota</taxon>
        <taxon>Metamonada</taxon>
        <taxon>Carpediemonas-like organisms</taxon>
        <taxon>Aduncisulcus</taxon>
    </lineage>
</organism>
<evidence type="ECO:0000313" key="2">
    <source>
        <dbReference type="Proteomes" id="UP001057375"/>
    </source>
</evidence>
<gene>
    <name evidence="1" type="ORF">ADUPG1_007108</name>
</gene>